<proteinExistence type="predicted"/>
<gene>
    <name evidence="2" type="ORF">CCAM_LOCUS25401</name>
</gene>
<evidence type="ECO:0000313" key="2">
    <source>
        <dbReference type="EMBL" id="VFQ83625.1"/>
    </source>
</evidence>
<evidence type="ECO:0000313" key="3">
    <source>
        <dbReference type="Proteomes" id="UP000595140"/>
    </source>
</evidence>
<dbReference type="AlphaFoldDB" id="A0A484M4U1"/>
<dbReference type="OrthoDB" id="914072at2759"/>
<organism evidence="2 3">
    <name type="scientific">Cuscuta campestris</name>
    <dbReference type="NCBI Taxonomy" id="132261"/>
    <lineage>
        <taxon>Eukaryota</taxon>
        <taxon>Viridiplantae</taxon>
        <taxon>Streptophyta</taxon>
        <taxon>Embryophyta</taxon>
        <taxon>Tracheophyta</taxon>
        <taxon>Spermatophyta</taxon>
        <taxon>Magnoliopsida</taxon>
        <taxon>eudicotyledons</taxon>
        <taxon>Gunneridae</taxon>
        <taxon>Pentapetalae</taxon>
        <taxon>asterids</taxon>
        <taxon>lamiids</taxon>
        <taxon>Solanales</taxon>
        <taxon>Convolvulaceae</taxon>
        <taxon>Cuscuteae</taxon>
        <taxon>Cuscuta</taxon>
        <taxon>Cuscuta subgen. Grammica</taxon>
        <taxon>Cuscuta sect. Cleistogrammica</taxon>
    </lineage>
</organism>
<evidence type="ECO:0000256" key="1">
    <source>
        <dbReference type="SAM" id="MobiDB-lite"/>
    </source>
</evidence>
<sequence>MDPNLFPTELNHLIGRKGLFIVVLKSEGGSPHWMGPRSFGVQSFVTSPRILKKYEHLVKNVTEEIVEDGTDDLWNSLEDLSQKVGEVIGSNNPSSSQTEATSGRKINAIESGDPIKRQLLDELSTTTPMKKVKREALEK</sequence>
<feature type="region of interest" description="Disordered" evidence="1">
    <location>
        <begin position="86"/>
        <end position="139"/>
    </location>
</feature>
<protein>
    <submittedName>
        <fullName evidence="2">Uncharacterized protein</fullName>
    </submittedName>
</protein>
<feature type="compositionally biased region" description="Polar residues" evidence="1">
    <location>
        <begin position="89"/>
        <end position="101"/>
    </location>
</feature>
<keyword evidence="3" id="KW-1185">Reference proteome</keyword>
<name>A0A484M4U1_9ASTE</name>
<dbReference type="EMBL" id="OOIL02002583">
    <property type="protein sequence ID" value="VFQ83625.1"/>
    <property type="molecule type" value="Genomic_DNA"/>
</dbReference>
<accession>A0A484M4U1</accession>
<dbReference type="Proteomes" id="UP000595140">
    <property type="component" value="Unassembled WGS sequence"/>
</dbReference>
<reference evidence="2 3" key="1">
    <citation type="submission" date="2018-04" db="EMBL/GenBank/DDBJ databases">
        <authorList>
            <person name="Vogel A."/>
        </authorList>
    </citation>
    <scope>NUCLEOTIDE SEQUENCE [LARGE SCALE GENOMIC DNA]</scope>
</reference>